<dbReference type="STRING" id="1737425.GCA_900049755_01552"/>
<dbReference type="CDD" id="cd16914">
    <property type="entry name" value="EcfT"/>
    <property type="match status" value="1"/>
</dbReference>
<evidence type="ECO:0000256" key="3">
    <source>
        <dbReference type="ARBA" id="ARBA00022989"/>
    </source>
</evidence>
<evidence type="ECO:0000256" key="4">
    <source>
        <dbReference type="ARBA" id="ARBA00023136"/>
    </source>
</evidence>
<feature type="transmembrane region" description="Helical" evidence="5">
    <location>
        <begin position="59"/>
        <end position="79"/>
    </location>
</feature>
<dbReference type="GO" id="GO:0005886">
    <property type="term" value="C:plasma membrane"/>
    <property type="evidence" value="ECO:0007669"/>
    <property type="project" value="UniProtKB-ARBA"/>
</dbReference>
<organism evidence="6 7">
    <name type="scientific">Corynebacterium provencense</name>
    <dbReference type="NCBI Taxonomy" id="1737425"/>
    <lineage>
        <taxon>Bacteria</taxon>
        <taxon>Bacillati</taxon>
        <taxon>Actinomycetota</taxon>
        <taxon>Actinomycetes</taxon>
        <taxon>Mycobacteriales</taxon>
        <taxon>Corynebacteriaceae</taxon>
        <taxon>Corynebacterium</taxon>
    </lineage>
</organism>
<evidence type="ECO:0000313" key="7">
    <source>
        <dbReference type="Proteomes" id="UP000247696"/>
    </source>
</evidence>
<dbReference type="RefSeq" id="WP_110482109.1">
    <property type="nucleotide sequence ID" value="NZ_CP024988.1"/>
</dbReference>
<keyword evidence="2 5" id="KW-0812">Transmembrane</keyword>
<keyword evidence="4 5" id="KW-0472">Membrane</keyword>
<feature type="transmembrane region" description="Helical" evidence="5">
    <location>
        <begin position="91"/>
        <end position="111"/>
    </location>
</feature>
<dbReference type="AlphaFoldDB" id="A0A2Z3YNU6"/>
<evidence type="ECO:0000256" key="1">
    <source>
        <dbReference type="ARBA" id="ARBA00004141"/>
    </source>
</evidence>
<feature type="transmembrane region" description="Helical" evidence="5">
    <location>
        <begin position="30"/>
        <end position="47"/>
    </location>
</feature>
<proteinExistence type="predicted"/>
<comment type="subcellular location">
    <subcellularLocation>
        <location evidence="1">Membrane</location>
        <topology evidence="1">Multi-pass membrane protein</topology>
    </subcellularLocation>
</comment>
<gene>
    <name evidence="6" type="ORF">Csp1_23150</name>
</gene>
<dbReference type="KEGG" id="cpre:Csp1_23150"/>
<evidence type="ECO:0008006" key="8">
    <source>
        <dbReference type="Google" id="ProtNLM"/>
    </source>
</evidence>
<accession>A0A2Z3YNU6</accession>
<name>A0A2Z3YNU6_9CORY</name>
<dbReference type="InterPro" id="IPR003339">
    <property type="entry name" value="ABC/ECF_trnsptr_transmembrane"/>
</dbReference>
<sequence>MNPLTPLTAAVCAVVVVMIAHDTVVSAVMLTFAVVTAVLSAVLSGGAGRSTGRRSSRQLRALGASLLLTVPATVSYALIYVPFSAEGWTTAGGLSLRFAAMTASGLVLLSFVDVDDLMCSLQLRVPAPLVYMVGSVVRLLPMARRRWSTIREVQRSRGVPDTWRARASCVLPLVVGLVVEAGHRSRPLQRTGIGDPGPRTLLDPVDDPWQERVGRRLLVLVPVFVAVTVLW</sequence>
<evidence type="ECO:0000256" key="5">
    <source>
        <dbReference type="SAM" id="Phobius"/>
    </source>
</evidence>
<dbReference type="EMBL" id="CP024988">
    <property type="protein sequence ID" value="AWT27065.1"/>
    <property type="molecule type" value="Genomic_DNA"/>
</dbReference>
<dbReference type="OrthoDB" id="4409240at2"/>
<keyword evidence="7" id="KW-1185">Reference proteome</keyword>
<evidence type="ECO:0000256" key="2">
    <source>
        <dbReference type="ARBA" id="ARBA00022692"/>
    </source>
</evidence>
<dbReference type="Pfam" id="PF02361">
    <property type="entry name" value="CbiQ"/>
    <property type="match status" value="1"/>
</dbReference>
<keyword evidence="3 5" id="KW-1133">Transmembrane helix</keyword>
<evidence type="ECO:0000313" key="6">
    <source>
        <dbReference type="EMBL" id="AWT27065.1"/>
    </source>
</evidence>
<protein>
    <recommendedName>
        <fullName evidence="8">HMP/thiamine permease protein YkoC</fullName>
    </recommendedName>
</protein>
<dbReference type="Proteomes" id="UP000247696">
    <property type="component" value="Chromosome"/>
</dbReference>
<reference evidence="7" key="1">
    <citation type="submission" date="2017-11" db="EMBL/GenBank/DDBJ databases">
        <title>Otitis media/interna in a cat caused by the recently described species Corynebacterium provencense.</title>
        <authorList>
            <person name="Kittl S."/>
            <person name="Brodard I."/>
            <person name="Rychener L."/>
            <person name="Jores J."/>
            <person name="Roosje P."/>
            <person name="Gobeli Brawand S."/>
        </authorList>
    </citation>
    <scope>NUCLEOTIDE SEQUENCE [LARGE SCALE GENOMIC DNA]</scope>
    <source>
        <strain evidence="7">17KM38</strain>
    </source>
</reference>